<dbReference type="InterPro" id="IPR024930">
    <property type="entry name" value="Skp_dom_sf"/>
</dbReference>
<name>A0ABZ0WCI7_9BACT</name>
<dbReference type="PANTHER" id="PTHR35089">
    <property type="entry name" value="CHAPERONE PROTEIN SKP"/>
    <property type="match status" value="1"/>
</dbReference>
<evidence type="ECO:0000313" key="5">
    <source>
        <dbReference type="EMBL" id="WQD40422.1"/>
    </source>
</evidence>
<comment type="similarity">
    <text evidence="1">Belongs to the Skp family.</text>
</comment>
<evidence type="ECO:0000256" key="2">
    <source>
        <dbReference type="ARBA" id="ARBA00022729"/>
    </source>
</evidence>
<dbReference type="Pfam" id="PF03938">
    <property type="entry name" value="OmpH"/>
    <property type="match status" value="1"/>
</dbReference>
<dbReference type="RefSeq" id="WP_114792117.1">
    <property type="nucleotide sequence ID" value="NZ_CP139960.1"/>
</dbReference>
<keyword evidence="6" id="KW-1185">Reference proteome</keyword>
<evidence type="ECO:0000256" key="1">
    <source>
        <dbReference type="ARBA" id="ARBA00009091"/>
    </source>
</evidence>
<keyword evidence="4" id="KW-1133">Transmembrane helix</keyword>
<dbReference type="PANTHER" id="PTHR35089:SF1">
    <property type="entry name" value="CHAPERONE PROTEIN SKP"/>
    <property type="match status" value="1"/>
</dbReference>
<sequence length="200" mass="22864">MKQTLLIVNALLVIAVSFLLYKQFTSGSEKVVTAGGVLKTKDSLGSKKLLFAYMNMDSIQSKYELAKAVSKEVERRQESLDAELNKMDKAYRNKFEGYQQRGASMTEEQAVAAREDIESTQRQILEKRQSLMDGYQSWLASKNMSVIKDIQDYLKKFNADGTYSFIFSHEPFFYYSDTAYDITSEVIQGLNQQYKANKGK</sequence>
<evidence type="ECO:0000256" key="4">
    <source>
        <dbReference type="SAM" id="Phobius"/>
    </source>
</evidence>
<keyword evidence="4" id="KW-0812">Transmembrane</keyword>
<gene>
    <name evidence="5" type="ORF">U0035_09715</name>
</gene>
<feature type="transmembrane region" description="Helical" evidence="4">
    <location>
        <begin position="6"/>
        <end position="21"/>
    </location>
</feature>
<dbReference type="Proteomes" id="UP001325680">
    <property type="component" value="Chromosome"/>
</dbReference>
<organism evidence="5 6">
    <name type="scientific">Niabella yanshanensis</name>
    <dbReference type="NCBI Taxonomy" id="577386"/>
    <lineage>
        <taxon>Bacteria</taxon>
        <taxon>Pseudomonadati</taxon>
        <taxon>Bacteroidota</taxon>
        <taxon>Chitinophagia</taxon>
        <taxon>Chitinophagales</taxon>
        <taxon>Chitinophagaceae</taxon>
        <taxon>Niabella</taxon>
    </lineage>
</organism>
<reference evidence="5 6" key="1">
    <citation type="submission" date="2023-12" db="EMBL/GenBank/DDBJ databases">
        <title>Genome sequencing and assembly of bacterial species from a model synthetic community.</title>
        <authorList>
            <person name="Hogle S.L."/>
        </authorList>
    </citation>
    <scope>NUCLEOTIDE SEQUENCE [LARGE SCALE GENOMIC DNA]</scope>
    <source>
        <strain evidence="5 6">HAMBI_3031</strain>
    </source>
</reference>
<keyword evidence="3" id="KW-0175">Coiled coil</keyword>
<protein>
    <submittedName>
        <fullName evidence="5">OmpH family outer membrane protein</fullName>
    </submittedName>
</protein>
<accession>A0ABZ0WCI7</accession>
<keyword evidence="4" id="KW-0472">Membrane</keyword>
<dbReference type="EMBL" id="CP139960">
    <property type="protein sequence ID" value="WQD40422.1"/>
    <property type="molecule type" value="Genomic_DNA"/>
</dbReference>
<feature type="coiled-coil region" evidence="3">
    <location>
        <begin position="70"/>
        <end position="123"/>
    </location>
</feature>
<evidence type="ECO:0000256" key="3">
    <source>
        <dbReference type="SAM" id="Coils"/>
    </source>
</evidence>
<keyword evidence="2" id="KW-0732">Signal</keyword>
<dbReference type="SUPFAM" id="SSF111384">
    <property type="entry name" value="OmpH-like"/>
    <property type="match status" value="1"/>
</dbReference>
<proteinExistence type="inferred from homology"/>
<evidence type="ECO:0000313" key="6">
    <source>
        <dbReference type="Proteomes" id="UP001325680"/>
    </source>
</evidence>
<dbReference type="SMART" id="SM00935">
    <property type="entry name" value="OmpH"/>
    <property type="match status" value="1"/>
</dbReference>
<dbReference type="InterPro" id="IPR005632">
    <property type="entry name" value="Chaperone_Skp"/>
</dbReference>
<dbReference type="Gene3D" id="3.30.910.20">
    <property type="entry name" value="Skp domain"/>
    <property type="match status" value="1"/>
</dbReference>